<dbReference type="Gene3D" id="3.80.10.10">
    <property type="entry name" value="Ribonuclease Inhibitor"/>
    <property type="match status" value="1"/>
</dbReference>
<evidence type="ECO:0000313" key="2">
    <source>
        <dbReference type="EMBL" id="WVZ87427.1"/>
    </source>
</evidence>
<dbReference type="InterPro" id="IPR032675">
    <property type="entry name" value="LRR_dom_sf"/>
</dbReference>
<dbReference type="Pfam" id="PF23622">
    <property type="entry name" value="LRR_At1g61320_AtMIF1"/>
    <property type="match status" value="1"/>
</dbReference>
<dbReference type="SUPFAM" id="SSF52047">
    <property type="entry name" value="RNI-like"/>
    <property type="match status" value="1"/>
</dbReference>
<reference evidence="2 3" key="1">
    <citation type="submission" date="2024-02" db="EMBL/GenBank/DDBJ databases">
        <title>High-quality chromosome-scale genome assembly of Pensacola bahiagrass (Paspalum notatum Flugge var. saurae).</title>
        <authorList>
            <person name="Vega J.M."/>
            <person name="Podio M."/>
            <person name="Orjuela J."/>
            <person name="Siena L.A."/>
            <person name="Pessino S.C."/>
            <person name="Combes M.C."/>
            <person name="Mariac C."/>
            <person name="Albertini E."/>
            <person name="Pupilli F."/>
            <person name="Ortiz J.P.A."/>
            <person name="Leblanc O."/>
        </authorList>
    </citation>
    <scope>NUCLEOTIDE SEQUENCE [LARGE SCALE GENOMIC DNA]</scope>
    <source>
        <strain evidence="2">R1</strain>
        <tissue evidence="2">Leaf</tissue>
    </source>
</reference>
<dbReference type="EMBL" id="CP144751">
    <property type="protein sequence ID" value="WVZ87427.1"/>
    <property type="molecule type" value="Genomic_DNA"/>
</dbReference>
<evidence type="ECO:0000313" key="3">
    <source>
        <dbReference type="Proteomes" id="UP001341281"/>
    </source>
</evidence>
<dbReference type="InterPro" id="IPR055357">
    <property type="entry name" value="LRR_At1g61320_AtMIF1"/>
</dbReference>
<dbReference type="AlphaFoldDB" id="A0AAQ3UBV6"/>
<evidence type="ECO:0000259" key="1">
    <source>
        <dbReference type="Pfam" id="PF23622"/>
    </source>
</evidence>
<sequence>MGMLSLNYLMLKQKRQSRRRIQARNGTTVLPQKNSLGGHAQVGERSTYSGLNLPEDIWCHVHSLMPLQYAAQSACISHTFLRSWRSHPYLNFTEETLFLKQNASRKDYMARHFIMRVDKILGNHSGIGVKTLMLGFPDYCMDKFDAGHLNRWLQIAITPGIEEVILILPIYMEQCSFPCSLLFGGRGNSIRRIRLTGCAFRPPVGFDCLKSLTELYLYEVGITGDELGSLTSNCFALEKLELAYCGQLIFLEIPLSLERLSFLRVSDCFMLQVIESKAPNLFTFVFNGELVHYSLGESLKSLSIRSLYEPDVLSYAITKLPSAVPNLETLTVITSFGEMVNTPVVADKFLNLKYLHIDLMGACEAFPRDYDYLSLVSFLDASPSLETFILTVDRFGMNHDLASGDALHMRQVPGHKHSRLRKVHIIGFYSAKSMVELTCHILENATSLESLIVDTICNPLMNDDGNRYCTPNSRCFPVERDTILEGHKALKIVNMYIVGRAPPTVKLDIRELCSRKIGVGAAMGE</sequence>
<gene>
    <name evidence="2" type="ORF">U9M48_034063</name>
</gene>
<protein>
    <recommendedName>
        <fullName evidence="1">At1g61320/AtMIF1 LRR domain-containing protein</fullName>
    </recommendedName>
</protein>
<feature type="domain" description="At1g61320/AtMIF1 LRR" evidence="1">
    <location>
        <begin position="120"/>
        <end position="514"/>
    </location>
</feature>
<dbReference type="InterPro" id="IPR053772">
    <property type="entry name" value="At1g61320/At1g61330-like"/>
</dbReference>
<dbReference type="PANTHER" id="PTHR34145:SF78">
    <property type="entry name" value="FBD DOMAIN-CONTAINING PROTEIN"/>
    <property type="match status" value="1"/>
</dbReference>
<name>A0AAQ3UBV6_PASNO</name>
<organism evidence="2 3">
    <name type="scientific">Paspalum notatum var. saurae</name>
    <dbReference type="NCBI Taxonomy" id="547442"/>
    <lineage>
        <taxon>Eukaryota</taxon>
        <taxon>Viridiplantae</taxon>
        <taxon>Streptophyta</taxon>
        <taxon>Embryophyta</taxon>
        <taxon>Tracheophyta</taxon>
        <taxon>Spermatophyta</taxon>
        <taxon>Magnoliopsida</taxon>
        <taxon>Liliopsida</taxon>
        <taxon>Poales</taxon>
        <taxon>Poaceae</taxon>
        <taxon>PACMAD clade</taxon>
        <taxon>Panicoideae</taxon>
        <taxon>Andropogonodae</taxon>
        <taxon>Paspaleae</taxon>
        <taxon>Paspalinae</taxon>
        <taxon>Paspalum</taxon>
    </lineage>
</organism>
<dbReference type="PANTHER" id="PTHR34145">
    <property type="entry name" value="OS02G0105600 PROTEIN"/>
    <property type="match status" value="1"/>
</dbReference>
<proteinExistence type="predicted"/>
<accession>A0AAQ3UBV6</accession>
<keyword evidence="3" id="KW-1185">Reference proteome</keyword>
<dbReference type="Proteomes" id="UP001341281">
    <property type="component" value="Chromosome 07"/>
</dbReference>